<protein>
    <submittedName>
        <fullName evidence="2">D-aminopeptidase</fullName>
        <ecNumber evidence="2">3.4.11.19</ecNumber>
    </submittedName>
</protein>
<comment type="caution">
    <text evidence="2">The sequence shown here is derived from an EMBL/GenBank/DDBJ whole genome shotgun (WGS) entry which is preliminary data.</text>
</comment>
<sequence>MLRGGVIGLICGVMISTSADDRPGYIASSPPPPATVTPDPGAALDARIVPIVDRVMRSMAVPGVVVRVRTPSTVWSHAFGTRVIGTDDPIGAGDFFRVGSVTKTMVGTVALQLVREGRLRLDDPVSRFRSDVPGGTGITVADLLDMRSGLFSYNEDPAFAWALDRNPARVWEPEELLAIALREAPYSAPDTEFRYSNTNTVLMALIIEQVTGDSIATELSRRIFGPLGLTQTFFPVPGDATVPPPSPHGYMYGSNASALISPRLPDDRLSAARAGTLLPTDVTALNPTWIWAAGGVISTAADLTTYARALVGGTGLLDGDLQRARVDSAAPLDPLDPTANHYGLGLESFGPMFGHDGAIPGFQTFMGHDPIRDVTIIVFCTMRDGPAGGRPANEIAYDIVRSMYGAP</sequence>
<feature type="domain" description="Beta-lactamase-related" evidence="1">
    <location>
        <begin position="54"/>
        <end position="391"/>
    </location>
</feature>
<dbReference type="Gene3D" id="3.40.710.10">
    <property type="entry name" value="DD-peptidase/beta-lactamase superfamily"/>
    <property type="match status" value="1"/>
</dbReference>
<dbReference type="InterPro" id="IPR050491">
    <property type="entry name" value="AmpC-like"/>
</dbReference>
<dbReference type="EMBL" id="WEGI01000003">
    <property type="protein sequence ID" value="MQY25990.1"/>
    <property type="molecule type" value="Genomic_DNA"/>
</dbReference>
<dbReference type="PANTHER" id="PTHR46825:SF7">
    <property type="entry name" value="D-ALANYL-D-ALANINE CARBOXYPEPTIDASE"/>
    <property type="match status" value="1"/>
</dbReference>
<evidence type="ECO:0000313" key="3">
    <source>
        <dbReference type="Proteomes" id="UP000431401"/>
    </source>
</evidence>
<dbReference type="AlphaFoldDB" id="A0A7K0DJK6"/>
<name>A0A7K0DJK6_9NOCA</name>
<keyword evidence="2" id="KW-0378">Hydrolase</keyword>
<evidence type="ECO:0000259" key="1">
    <source>
        <dbReference type="Pfam" id="PF00144"/>
    </source>
</evidence>
<keyword evidence="3" id="KW-1185">Reference proteome</keyword>
<reference evidence="2 3" key="1">
    <citation type="submission" date="2019-10" db="EMBL/GenBank/DDBJ databases">
        <title>Nocardia macrotermitis sp. nov. and Nocardia aurantia sp. nov., isolated from the gut of fungus growing-termite Macrotermes natalensis.</title>
        <authorList>
            <person name="Benndorf R."/>
            <person name="Schwitalla J."/>
            <person name="Martin K."/>
            <person name="De Beer W."/>
            <person name="Kaster A.-K."/>
            <person name="Vollmers J."/>
            <person name="Poulsen M."/>
            <person name="Beemelmanns C."/>
        </authorList>
    </citation>
    <scope>NUCLEOTIDE SEQUENCE [LARGE SCALE GENOMIC DNA]</scope>
    <source>
        <strain evidence="2 3">RB56</strain>
    </source>
</reference>
<dbReference type="Pfam" id="PF00144">
    <property type="entry name" value="Beta-lactamase"/>
    <property type="match status" value="1"/>
</dbReference>
<dbReference type="InterPro" id="IPR012338">
    <property type="entry name" value="Beta-lactam/transpept-like"/>
</dbReference>
<organism evidence="2 3">
    <name type="scientific">Nocardia aurantia</name>
    <dbReference type="NCBI Taxonomy" id="2585199"/>
    <lineage>
        <taxon>Bacteria</taxon>
        <taxon>Bacillati</taxon>
        <taxon>Actinomycetota</taxon>
        <taxon>Actinomycetes</taxon>
        <taxon>Mycobacteriales</taxon>
        <taxon>Nocardiaceae</taxon>
        <taxon>Nocardia</taxon>
    </lineage>
</organism>
<keyword evidence="2" id="KW-0031">Aminopeptidase</keyword>
<gene>
    <name evidence="2" type="primary">dap_2</name>
    <name evidence="2" type="ORF">NRB56_15490</name>
</gene>
<proteinExistence type="predicted"/>
<keyword evidence="2" id="KW-0645">Protease</keyword>
<dbReference type="InterPro" id="IPR001466">
    <property type="entry name" value="Beta-lactam-related"/>
</dbReference>
<dbReference type="PANTHER" id="PTHR46825">
    <property type="entry name" value="D-ALANYL-D-ALANINE-CARBOXYPEPTIDASE/ENDOPEPTIDASE AMPH"/>
    <property type="match status" value="1"/>
</dbReference>
<accession>A0A7K0DJK6</accession>
<dbReference type="SUPFAM" id="SSF56601">
    <property type="entry name" value="beta-lactamase/transpeptidase-like"/>
    <property type="match status" value="1"/>
</dbReference>
<dbReference type="Proteomes" id="UP000431401">
    <property type="component" value="Unassembled WGS sequence"/>
</dbReference>
<evidence type="ECO:0000313" key="2">
    <source>
        <dbReference type="EMBL" id="MQY25990.1"/>
    </source>
</evidence>
<dbReference type="GO" id="GO:0004177">
    <property type="term" value="F:aminopeptidase activity"/>
    <property type="evidence" value="ECO:0007669"/>
    <property type="project" value="UniProtKB-KW"/>
</dbReference>
<dbReference type="EC" id="3.4.11.19" evidence="2"/>